<dbReference type="RefSeq" id="WP_091712832.1">
    <property type="nucleotide sequence ID" value="NZ_FNHS01000001.1"/>
</dbReference>
<keyword evidence="2" id="KW-1185">Reference proteome</keyword>
<dbReference type="EMBL" id="FNHS01000001">
    <property type="protein sequence ID" value="SDM27054.1"/>
    <property type="molecule type" value="Genomic_DNA"/>
</dbReference>
<accession>A0A1G9RV75</accession>
<gene>
    <name evidence="1" type="ORF">SAMN05216360_101391</name>
</gene>
<evidence type="ECO:0000313" key="2">
    <source>
        <dbReference type="Proteomes" id="UP000198704"/>
    </source>
</evidence>
<organism evidence="1 2">
    <name type="scientific">Methylobacterium phyllostachyos</name>
    <dbReference type="NCBI Taxonomy" id="582672"/>
    <lineage>
        <taxon>Bacteria</taxon>
        <taxon>Pseudomonadati</taxon>
        <taxon>Pseudomonadota</taxon>
        <taxon>Alphaproteobacteria</taxon>
        <taxon>Hyphomicrobiales</taxon>
        <taxon>Methylobacteriaceae</taxon>
        <taxon>Methylobacterium</taxon>
    </lineage>
</organism>
<name>A0A1G9RV75_9HYPH</name>
<dbReference type="STRING" id="582672.SAMN05216360_101391"/>
<sequence length="104" mass="11160">MTRLERAIRRDLQRTGVPVHLRRRMARRMAGTASMQAFGAAFAELTEADVRRRAAMLGGDVTAARAARNGAAAGEAVALAFLNLGRHVSAGLDRLQAQFNGRAS</sequence>
<evidence type="ECO:0000313" key="1">
    <source>
        <dbReference type="EMBL" id="SDM27054.1"/>
    </source>
</evidence>
<dbReference type="Proteomes" id="UP000198704">
    <property type="component" value="Unassembled WGS sequence"/>
</dbReference>
<proteinExistence type="predicted"/>
<dbReference type="AlphaFoldDB" id="A0A1G9RV75"/>
<protein>
    <submittedName>
        <fullName evidence="1">Uncharacterized protein</fullName>
    </submittedName>
</protein>
<reference evidence="2" key="1">
    <citation type="submission" date="2016-10" db="EMBL/GenBank/DDBJ databases">
        <authorList>
            <person name="Varghese N."/>
            <person name="Submissions S."/>
        </authorList>
    </citation>
    <scope>NUCLEOTIDE SEQUENCE [LARGE SCALE GENOMIC DNA]</scope>
    <source>
        <strain evidence="2">BL47</strain>
    </source>
</reference>